<feature type="transmembrane region" description="Helical" evidence="1">
    <location>
        <begin position="74"/>
        <end position="96"/>
    </location>
</feature>
<dbReference type="PANTHER" id="PTHR37312">
    <property type="entry name" value="MEMBRANE-BOUND ACYLTRANSFERASE YKRP-RELATED"/>
    <property type="match status" value="1"/>
</dbReference>
<dbReference type="Pfam" id="PF01757">
    <property type="entry name" value="Acyl_transf_3"/>
    <property type="match status" value="1"/>
</dbReference>
<keyword evidence="1" id="KW-1133">Transmembrane helix</keyword>
<evidence type="ECO:0000313" key="4">
    <source>
        <dbReference type="Proteomes" id="UP001327225"/>
    </source>
</evidence>
<dbReference type="InterPro" id="IPR002656">
    <property type="entry name" value="Acyl_transf_3_dom"/>
</dbReference>
<feature type="transmembrane region" description="Helical" evidence="1">
    <location>
        <begin position="189"/>
        <end position="207"/>
    </location>
</feature>
<keyword evidence="4" id="KW-1185">Reference proteome</keyword>
<sequence length="362" mass="39686">MPPHRIARDPWLDNAKMALVTLVVVGHACALLPADGLVGHFYDFLYAWHMPAFVFVSGYLSRTFEYSPERLWQLVRTVAVPYVVFECLMALFRIHVGGEQLEDLFTDPHWPLWFLTALICWRLSTPVFRAPPAVIGLAVAVGLCLWSGTVDGETAEMFDLTRMIGLLPFFVLGVHTTPDRLERLRGPGARWIAAATLGAVWLLAARTDDLAGTHWLYYATPYDELGSSDARGVVTRLALLGIGAAGAFAFLALVPRVHGWFTRMGAATLVVYLCHGFVVRGLEYGGYVEWAAAHPLVAPPVTLVGAALLALALAAPPVSRRLELLVDPFGKAERQVQQAVELSVVAQQPGNLPAMRTQEPIR</sequence>
<organism evidence="3 4">
    <name type="scientific">Nocardioides bizhenqiangii</name>
    <dbReference type="NCBI Taxonomy" id="3095076"/>
    <lineage>
        <taxon>Bacteria</taxon>
        <taxon>Bacillati</taxon>
        <taxon>Actinomycetota</taxon>
        <taxon>Actinomycetes</taxon>
        <taxon>Propionibacteriales</taxon>
        <taxon>Nocardioidaceae</taxon>
        <taxon>Nocardioides</taxon>
    </lineage>
</organism>
<feature type="transmembrane region" description="Helical" evidence="1">
    <location>
        <begin position="291"/>
        <end position="315"/>
    </location>
</feature>
<feature type="transmembrane region" description="Helical" evidence="1">
    <location>
        <begin position="44"/>
        <end position="62"/>
    </location>
</feature>
<feature type="transmembrane region" description="Helical" evidence="1">
    <location>
        <begin position="131"/>
        <end position="148"/>
    </location>
</feature>
<dbReference type="GO" id="GO:0016746">
    <property type="term" value="F:acyltransferase activity"/>
    <property type="evidence" value="ECO:0007669"/>
    <property type="project" value="UniProtKB-KW"/>
</dbReference>
<feature type="domain" description="Acyltransferase 3" evidence="2">
    <location>
        <begin position="10"/>
        <end position="314"/>
    </location>
</feature>
<feature type="transmembrane region" description="Helical" evidence="1">
    <location>
        <begin position="233"/>
        <end position="253"/>
    </location>
</feature>
<keyword evidence="1" id="KW-0812">Transmembrane</keyword>
<dbReference type="RefSeq" id="WP_322456076.1">
    <property type="nucleotide sequence ID" value="NZ_CP141059.1"/>
</dbReference>
<evidence type="ECO:0000256" key="1">
    <source>
        <dbReference type="SAM" id="Phobius"/>
    </source>
</evidence>
<feature type="transmembrane region" description="Helical" evidence="1">
    <location>
        <begin position="260"/>
        <end position="279"/>
    </location>
</feature>
<proteinExistence type="predicted"/>
<keyword evidence="1" id="KW-0472">Membrane</keyword>
<dbReference type="InterPro" id="IPR052734">
    <property type="entry name" value="Nod_factor_acetyltransferase"/>
</dbReference>
<accession>A0ABZ0ZML5</accession>
<gene>
    <name evidence="3" type="ORF">SHK19_16000</name>
</gene>
<name>A0ABZ0ZML5_9ACTN</name>
<evidence type="ECO:0000259" key="2">
    <source>
        <dbReference type="Pfam" id="PF01757"/>
    </source>
</evidence>
<dbReference type="PANTHER" id="PTHR37312:SF1">
    <property type="entry name" value="MEMBRANE-BOUND ACYLTRANSFERASE YKRP-RELATED"/>
    <property type="match status" value="1"/>
</dbReference>
<evidence type="ECO:0000313" key="3">
    <source>
        <dbReference type="EMBL" id="WQQ25458.1"/>
    </source>
</evidence>
<dbReference type="Proteomes" id="UP001327225">
    <property type="component" value="Chromosome"/>
</dbReference>
<dbReference type="EMBL" id="CP141059">
    <property type="protein sequence ID" value="WQQ25458.1"/>
    <property type="molecule type" value="Genomic_DNA"/>
</dbReference>
<keyword evidence="3" id="KW-0808">Transferase</keyword>
<reference evidence="4" key="1">
    <citation type="submission" date="2023-12" db="EMBL/GenBank/DDBJ databases">
        <title>Novel species in genus Nocardioides.</title>
        <authorList>
            <person name="Zhou H."/>
        </authorList>
    </citation>
    <scope>NUCLEOTIDE SEQUENCE [LARGE SCALE GENOMIC DNA]</scope>
    <source>
        <strain evidence="4">HM61</strain>
    </source>
</reference>
<keyword evidence="3" id="KW-0012">Acyltransferase</keyword>
<protein>
    <submittedName>
        <fullName evidence="3">Acyltransferase family protein</fullName>
    </submittedName>
</protein>